<proteinExistence type="predicted"/>
<feature type="domain" description="Radical SAM core" evidence="4">
    <location>
        <begin position="22"/>
        <end position="248"/>
    </location>
</feature>
<dbReference type="InterPro" id="IPR058240">
    <property type="entry name" value="rSAM_sf"/>
</dbReference>
<accession>A0AB39BXY8</accession>
<dbReference type="SUPFAM" id="SSF102114">
    <property type="entry name" value="Radical SAM enzymes"/>
    <property type="match status" value="1"/>
</dbReference>
<dbReference type="PROSITE" id="PS51918">
    <property type="entry name" value="RADICAL_SAM"/>
    <property type="match status" value="1"/>
</dbReference>
<evidence type="ECO:0000313" key="5">
    <source>
        <dbReference type="EMBL" id="XDI38304.1"/>
    </source>
</evidence>
<sequence>MDKKNHIEYKEPKKILTPTSGFLHGYTHSLNPYTGCLFGCSYCYVRQSPVGLFRKEEWGSWVDVKQGIKEKLTREMTNIRKKNKQVTIFMSSATDPYQSIEYKENVTRALLEAMIESPPDFLFVQTRSPLITRDIDLFLKLKDCLRISITVETDRDTIRKTFSPSAPPIQARLKAIRELREHHLPVQVAIAPVLPFSEEFPETLSQLVDRIVIDDFYTGDGSNGKRTERLKIKELYSEDEKERWYGKRTHEYAYEQMKKAFSTEQILFSKEGFMPY</sequence>
<dbReference type="SMART" id="SM00729">
    <property type="entry name" value="Elp3"/>
    <property type="match status" value="1"/>
</dbReference>
<reference evidence="5" key="1">
    <citation type="submission" date="2024-07" db="EMBL/GenBank/DDBJ databases">
        <title>Identification and characteristics of an arsenic-resistant bacterial isolate, which belongs to a novel species.</title>
        <authorList>
            <person name="Juszczyk A."/>
            <person name="Kowalczyk A."/>
            <person name="Was K."/>
            <person name="Kosowicz W."/>
            <person name="Budzyn A."/>
            <person name="Latowski D."/>
        </authorList>
    </citation>
    <scope>NUCLEOTIDE SEQUENCE</scope>
    <source>
        <strain evidence="5">As8PL</strain>
    </source>
</reference>
<evidence type="ECO:0000256" key="3">
    <source>
        <dbReference type="ARBA" id="ARBA00023014"/>
    </source>
</evidence>
<dbReference type="SFLD" id="SFLDG01084">
    <property type="entry name" value="Uncharacterised_Radical_SAM_Su"/>
    <property type="match status" value="1"/>
</dbReference>
<gene>
    <name evidence="5" type="ORF">AB3N04_08265</name>
</gene>
<dbReference type="Pfam" id="PF04055">
    <property type="entry name" value="Radical_SAM"/>
    <property type="match status" value="1"/>
</dbReference>
<name>A0AB39BXY8_9BACI</name>
<evidence type="ECO:0000256" key="1">
    <source>
        <dbReference type="ARBA" id="ARBA00022723"/>
    </source>
</evidence>
<dbReference type="InterPro" id="IPR007197">
    <property type="entry name" value="rSAM"/>
</dbReference>
<evidence type="ECO:0000256" key="2">
    <source>
        <dbReference type="ARBA" id="ARBA00023004"/>
    </source>
</evidence>
<keyword evidence="2" id="KW-0408">Iron</keyword>
<evidence type="ECO:0000259" key="4">
    <source>
        <dbReference type="PROSITE" id="PS51918"/>
    </source>
</evidence>
<keyword evidence="3" id="KW-0411">Iron-sulfur</keyword>
<dbReference type="AlphaFoldDB" id="A0AB39BXY8"/>
<dbReference type="GO" id="GO:0003824">
    <property type="term" value="F:catalytic activity"/>
    <property type="evidence" value="ECO:0007669"/>
    <property type="project" value="InterPro"/>
</dbReference>
<protein>
    <submittedName>
        <fullName evidence="5">Radical SAM protein</fullName>
    </submittedName>
</protein>
<dbReference type="CDD" id="cd01335">
    <property type="entry name" value="Radical_SAM"/>
    <property type="match status" value="1"/>
</dbReference>
<dbReference type="EMBL" id="CP162551">
    <property type="protein sequence ID" value="XDI38304.1"/>
    <property type="molecule type" value="Genomic_DNA"/>
</dbReference>
<dbReference type="PANTHER" id="PTHR43432">
    <property type="entry name" value="SLR0285 PROTEIN"/>
    <property type="match status" value="1"/>
</dbReference>
<dbReference type="GO" id="GO:0051536">
    <property type="term" value="F:iron-sulfur cluster binding"/>
    <property type="evidence" value="ECO:0007669"/>
    <property type="project" value="UniProtKB-KW"/>
</dbReference>
<dbReference type="GO" id="GO:0046872">
    <property type="term" value="F:metal ion binding"/>
    <property type="evidence" value="ECO:0007669"/>
    <property type="project" value="UniProtKB-KW"/>
</dbReference>
<dbReference type="InterPro" id="IPR040086">
    <property type="entry name" value="MJ0683-like"/>
</dbReference>
<dbReference type="PANTHER" id="PTHR43432:SF3">
    <property type="entry name" value="SLR0285 PROTEIN"/>
    <property type="match status" value="1"/>
</dbReference>
<dbReference type="SFLD" id="SFLDS00029">
    <property type="entry name" value="Radical_SAM"/>
    <property type="match status" value="1"/>
</dbReference>
<dbReference type="RefSeq" id="WP_368505612.1">
    <property type="nucleotide sequence ID" value="NZ_CP162551.1"/>
</dbReference>
<keyword evidence="1" id="KW-0479">Metal-binding</keyword>
<dbReference type="InterPro" id="IPR006638">
    <property type="entry name" value="Elp3/MiaA/NifB-like_rSAM"/>
</dbReference>
<dbReference type="Gene3D" id="3.80.30.30">
    <property type="match status" value="1"/>
</dbReference>
<organism evidence="5">
    <name type="scientific">Alkalihalophilus sp. As8PL</name>
    <dbReference type="NCBI Taxonomy" id="3237103"/>
    <lineage>
        <taxon>Bacteria</taxon>
        <taxon>Bacillati</taxon>
        <taxon>Bacillota</taxon>
        <taxon>Bacilli</taxon>
        <taxon>Bacillales</taxon>
        <taxon>Bacillaceae</taxon>
        <taxon>Alkalihalophilus</taxon>
    </lineage>
</organism>